<organism evidence="16">
    <name type="scientific">Spongospora subterranea</name>
    <dbReference type="NCBI Taxonomy" id="70186"/>
    <lineage>
        <taxon>Eukaryota</taxon>
        <taxon>Sar</taxon>
        <taxon>Rhizaria</taxon>
        <taxon>Endomyxa</taxon>
        <taxon>Phytomyxea</taxon>
        <taxon>Plasmodiophorida</taxon>
        <taxon>Plasmodiophoridae</taxon>
        <taxon>Spongospora</taxon>
    </lineage>
</organism>
<keyword evidence="11" id="KW-0694">RNA-binding</keyword>
<dbReference type="Gene3D" id="2.40.50.690">
    <property type="match status" value="1"/>
</dbReference>
<dbReference type="GO" id="GO:0003723">
    <property type="term" value="F:RNA binding"/>
    <property type="evidence" value="ECO:0007669"/>
    <property type="project" value="UniProtKB-KW"/>
</dbReference>
<feature type="domain" description="RNB" evidence="15">
    <location>
        <begin position="425"/>
        <end position="762"/>
    </location>
</feature>
<comment type="subcellular location">
    <subcellularLocation>
        <location evidence="2">Nucleus</location>
    </subcellularLocation>
</comment>
<keyword evidence="9" id="KW-0269">Exonuclease</keyword>
<proteinExistence type="inferred from homology"/>
<evidence type="ECO:0000256" key="4">
    <source>
        <dbReference type="ARBA" id="ARBA00016366"/>
    </source>
</evidence>
<evidence type="ECO:0000256" key="12">
    <source>
        <dbReference type="ARBA" id="ARBA00023242"/>
    </source>
</evidence>
<dbReference type="PANTHER" id="PTHR23355">
    <property type="entry name" value="RIBONUCLEASE"/>
    <property type="match status" value="1"/>
</dbReference>
<keyword evidence="5" id="KW-0698">rRNA processing</keyword>
<evidence type="ECO:0000256" key="3">
    <source>
        <dbReference type="ARBA" id="ARBA00005785"/>
    </source>
</evidence>
<evidence type="ECO:0000256" key="1">
    <source>
        <dbReference type="ARBA" id="ARBA00001946"/>
    </source>
</evidence>
<dbReference type="GO" id="GO:0000956">
    <property type="term" value="P:nuclear-transcribed mRNA catabolic process"/>
    <property type="evidence" value="ECO:0007669"/>
    <property type="project" value="UniProtKB-ARBA"/>
</dbReference>
<dbReference type="InterPro" id="IPR041505">
    <property type="entry name" value="Dis3_CSD2"/>
</dbReference>
<dbReference type="Pfam" id="PF17849">
    <property type="entry name" value="OB_Dis3"/>
    <property type="match status" value="1"/>
</dbReference>
<dbReference type="PROSITE" id="PS01175">
    <property type="entry name" value="RIBONUCLEASE_II"/>
    <property type="match status" value="1"/>
</dbReference>
<sequence>MSAVVARPYVWHRRNRKGNVIRLSREAYLRSGLVQSVAPRIASLKASHVLLLGPSSLLDLLPILQDLDSWPDPPVVILCRNIVEQIAVLGDNAQYSAVRSLWLKSFRSNRNNLVVAVENVFDVDVWKQRLPGQDQANFSCKSVVSVLNTLQPHLSIPIIIPHDLQEYIKSWQNKSVTLSEALQSTGSPGLSTSTSSIYDEHWSQSRMEAAIYKGDVYRGRIKVKRNRSSAVVTCEKLDILVESCYFNRAIDGDIVAVEVSKATDVSAVAVNDINMNAPLLEEEAEDDDAGIFLDSSLTYRGRVVGIFQRNWRPYVGSVMTDGEDNSRLFFVPIDKRVPRIRIYSRRVDDLLNQRIVGRIDGWSANSRYPDGHIISFLGESGNIHVETKAILLEHGIEQENYVYEHWKTDLPDPEWSITPEMELGRRDLRNSHLICSIDPPGCVDIDDALSARDIGGNNVEIGVHIADVTAFIPFDSRLDLEARRRGTTVYLIDQRINMLPELLSENICSLHEGVDRFAMSVFWTMSPDGLLSTPRFCRTIIRSKYALSYAEAQAISDGKALIGKHAVAVEMRPNLHHLLRLGRLLKAERIRNGALEIQSFESSFRVETVNDGTNVEMAHHEELEFHDIVAELMIAANSAVAKKLSEVYPSGSLMRRHRPPELHRYRELEQMVCAAGGSLDTSSNKSVAESLRNLSLSSTDNWIARIVNSMSAKALTEAQYCVSTADLGHYGLAVEFYTHFTSPIRRYADVIVHRLLLAAIAITDSNPPPQFSDSGFLQNICEHINERNRTSKMAQRDSSDLFFSLYMMSRGESRHEGFIVSINKSKTITVFVPEFHRKLNVRFTDRNNAQCIIGLESLSTKADIIPESSGLHVDILIEGWDLKVRLKLFDRIVIQIAPSGSGASSNIVMPNSYLVWDLQQWRSPVSKSSYQLTMEIFPEKEVRKMQNLGEVPVNKVCKAKIDEMSMYMMMQKTLSVVNVSATSNAVDNKATPTMRCGNRIRWGQTSLGIDDTDMR</sequence>
<accession>A0A0H5QGS8</accession>
<evidence type="ECO:0000259" key="15">
    <source>
        <dbReference type="SMART" id="SM00955"/>
    </source>
</evidence>
<dbReference type="SUPFAM" id="SSF50249">
    <property type="entry name" value="Nucleic acid-binding proteins"/>
    <property type="match status" value="2"/>
</dbReference>
<dbReference type="Gene3D" id="2.40.50.700">
    <property type="match status" value="1"/>
</dbReference>
<protein>
    <recommendedName>
        <fullName evidence="4">DIS3-like exonuclease 1</fullName>
    </recommendedName>
    <alternativeName>
        <fullName evidence="13">Ribosomal RNA-processing protein 44</fullName>
    </alternativeName>
</protein>
<dbReference type="GO" id="GO:0000175">
    <property type="term" value="F:3'-5'-RNA exonuclease activity"/>
    <property type="evidence" value="ECO:0007669"/>
    <property type="project" value="UniProtKB-ARBA"/>
</dbReference>
<dbReference type="InterPro" id="IPR050180">
    <property type="entry name" value="RNR_Ribonuclease"/>
</dbReference>
<dbReference type="InterPro" id="IPR022966">
    <property type="entry name" value="RNase_II/R_CS"/>
</dbReference>
<evidence type="ECO:0000256" key="2">
    <source>
        <dbReference type="ARBA" id="ARBA00004123"/>
    </source>
</evidence>
<dbReference type="GO" id="GO:0000176">
    <property type="term" value="C:nuclear exosome (RNase complex)"/>
    <property type="evidence" value="ECO:0007669"/>
    <property type="project" value="UniProtKB-ARBA"/>
</dbReference>
<keyword evidence="7" id="KW-0378">Hydrolase</keyword>
<keyword evidence="6" id="KW-0540">Nuclease</keyword>
<dbReference type="PANTHER" id="PTHR23355:SF30">
    <property type="entry name" value="DIS3-LIKE EXONUCLEASE 1"/>
    <property type="match status" value="1"/>
</dbReference>
<comment type="cofactor">
    <cofactor evidence="1">
        <name>Mg(2+)</name>
        <dbReference type="ChEBI" id="CHEBI:18420"/>
    </cofactor>
</comment>
<keyword evidence="12" id="KW-0539">Nucleus</keyword>
<evidence type="ECO:0000256" key="7">
    <source>
        <dbReference type="ARBA" id="ARBA00022801"/>
    </source>
</evidence>
<dbReference type="FunFam" id="2.40.50.700:FF:000001">
    <property type="entry name" value="Exosome complex exonuclease exoribonuclease (Rrp44)"/>
    <property type="match status" value="1"/>
</dbReference>
<dbReference type="InterPro" id="IPR012340">
    <property type="entry name" value="NA-bd_OB-fold"/>
</dbReference>
<evidence type="ECO:0000256" key="9">
    <source>
        <dbReference type="ARBA" id="ARBA00022839"/>
    </source>
</evidence>
<evidence type="ECO:0000256" key="8">
    <source>
        <dbReference type="ARBA" id="ARBA00022835"/>
    </source>
</evidence>
<keyword evidence="10" id="KW-0460">Magnesium</keyword>
<dbReference type="Pfam" id="PF00773">
    <property type="entry name" value="RNB"/>
    <property type="match status" value="1"/>
</dbReference>
<dbReference type="EMBL" id="HACM01000781">
    <property type="protein sequence ID" value="CRZ01223.1"/>
    <property type="molecule type" value="Transcribed_RNA"/>
</dbReference>
<keyword evidence="8" id="KW-0271">Exosome</keyword>
<evidence type="ECO:0000256" key="13">
    <source>
        <dbReference type="ARBA" id="ARBA00077930"/>
    </source>
</evidence>
<comment type="similarity">
    <text evidence="3 14">Belongs to the RNR ribonuclease family.</text>
</comment>
<evidence type="ECO:0000256" key="6">
    <source>
        <dbReference type="ARBA" id="ARBA00022722"/>
    </source>
</evidence>
<evidence type="ECO:0000256" key="11">
    <source>
        <dbReference type="ARBA" id="ARBA00022884"/>
    </source>
</evidence>
<dbReference type="SMART" id="SM00955">
    <property type="entry name" value="RNB"/>
    <property type="match status" value="1"/>
</dbReference>
<evidence type="ECO:0000256" key="10">
    <source>
        <dbReference type="ARBA" id="ARBA00022842"/>
    </source>
</evidence>
<reference evidence="16" key="1">
    <citation type="submission" date="2015-04" db="EMBL/GenBank/DDBJ databases">
        <title>The genome sequence of the plant pathogenic Rhizarian Plasmodiophora brassicae reveals insights in its biotrophic life cycle and the origin of chitin synthesis.</title>
        <authorList>
            <person name="Schwelm A."/>
            <person name="Fogelqvist J."/>
            <person name="Knaust A."/>
            <person name="Julke S."/>
            <person name="Lilja T."/>
            <person name="Dhandapani V."/>
            <person name="Bonilla-Rosso G."/>
            <person name="Karlsson M."/>
            <person name="Shevchenko A."/>
            <person name="Choi S.R."/>
            <person name="Kim H.G."/>
            <person name="Park J.Y."/>
            <person name="Lim Y.P."/>
            <person name="Ludwig-Muller J."/>
            <person name="Dixelius C."/>
        </authorList>
    </citation>
    <scope>NUCLEOTIDE SEQUENCE</scope>
    <source>
        <tissue evidence="16">Potato root galls</tissue>
    </source>
</reference>
<evidence type="ECO:0000256" key="14">
    <source>
        <dbReference type="RuleBase" id="RU003901"/>
    </source>
</evidence>
<dbReference type="AlphaFoldDB" id="A0A0H5QGS8"/>
<evidence type="ECO:0000256" key="5">
    <source>
        <dbReference type="ARBA" id="ARBA00022552"/>
    </source>
</evidence>
<dbReference type="GO" id="GO:0006364">
    <property type="term" value="P:rRNA processing"/>
    <property type="evidence" value="ECO:0007669"/>
    <property type="project" value="UniProtKB-KW"/>
</dbReference>
<dbReference type="InterPro" id="IPR001900">
    <property type="entry name" value="RNase_II/R"/>
</dbReference>
<name>A0A0H5QGS8_9EUKA</name>
<evidence type="ECO:0000313" key="16">
    <source>
        <dbReference type="EMBL" id="CRZ01223.1"/>
    </source>
</evidence>